<gene>
    <name evidence="7" type="ORF">QSP1433_LOCUS13085</name>
</gene>
<evidence type="ECO:0000313" key="7">
    <source>
        <dbReference type="EMBL" id="CAD9697091.1"/>
    </source>
</evidence>
<evidence type="ECO:0000256" key="1">
    <source>
        <dbReference type="ARBA" id="ARBA00007337"/>
    </source>
</evidence>
<evidence type="ECO:0000256" key="5">
    <source>
        <dbReference type="SAM" id="MobiDB-lite"/>
    </source>
</evidence>
<proteinExistence type="inferred from homology"/>
<evidence type="ECO:0000256" key="3">
    <source>
        <dbReference type="ARBA" id="ARBA00023274"/>
    </source>
</evidence>
<protein>
    <recommendedName>
        <fullName evidence="4">60S ribosomal protein L7a</fullName>
    </recommendedName>
</protein>
<keyword evidence="2 4" id="KW-0689">Ribosomal protein</keyword>
<dbReference type="SUPFAM" id="SSF55315">
    <property type="entry name" value="L30e-like"/>
    <property type="match status" value="1"/>
</dbReference>
<dbReference type="AlphaFoldDB" id="A0A7S2WM83"/>
<dbReference type="FunFam" id="3.30.1330.30:FF:000003">
    <property type="entry name" value="60S ribosomal protein L7a"/>
    <property type="match status" value="1"/>
</dbReference>
<dbReference type="InterPro" id="IPR004038">
    <property type="entry name" value="Ribosomal_eL8/eL30/eS12/Gad45"/>
</dbReference>
<dbReference type="GO" id="GO:0022625">
    <property type="term" value="C:cytosolic large ribosomal subunit"/>
    <property type="evidence" value="ECO:0007669"/>
    <property type="project" value="UniProtKB-UniRule"/>
</dbReference>
<dbReference type="PRINTS" id="PR00881">
    <property type="entry name" value="L7ARS6FAMILY"/>
</dbReference>
<dbReference type="InterPro" id="IPR004037">
    <property type="entry name" value="Ribosomal_eL8-like_CS"/>
</dbReference>
<evidence type="ECO:0000256" key="2">
    <source>
        <dbReference type="ARBA" id="ARBA00022980"/>
    </source>
</evidence>
<dbReference type="Gene3D" id="3.30.1330.30">
    <property type="match status" value="1"/>
</dbReference>
<feature type="region of interest" description="Disordered" evidence="5">
    <location>
        <begin position="1"/>
        <end position="25"/>
    </location>
</feature>
<keyword evidence="3 4" id="KW-0687">Ribonucleoprotein</keyword>
<feature type="compositionally biased region" description="Basic residues" evidence="5">
    <location>
        <begin position="1"/>
        <end position="21"/>
    </location>
</feature>
<accession>A0A7S2WM83</accession>
<dbReference type="PANTHER" id="PTHR23105">
    <property type="entry name" value="RIBOSOMAL PROTEIN L7AE FAMILY MEMBER"/>
    <property type="match status" value="1"/>
</dbReference>
<dbReference type="InterPro" id="IPR018492">
    <property type="entry name" value="Ribosomal_eL8/Nhp2"/>
</dbReference>
<dbReference type="Pfam" id="PF01248">
    <property type="entry name" value="Ribosomal_L7Ae"/>
    <property type="match status" value="1"/>
</dbReference>
<reference evidence="7" key="1">
    <citation type="submission" date="2021-01" db="EMBL/GenBank/DDBJ databases">
        <authorList>
            <person name="Corre E."/>
            <person name="Pelletier E."/>
            <person name="Niang G."/>
            <person name="Scheremetjew M."/>
            <person name="Finn R."/>
            <person name="Kale V."/>
            <person name="Holt S."/>
            <person name="Cochrane G."/>
            <person name="Meng A."/>
            <person name="Brown T."/>
            <person name="Cohen L."/>
        </authorList>
    </citation>
    <scope>NUCLEOTIDE SEQUENCE</scope>
    <source>
        <strain evidence="7">NY070348D</strain>
    </source>
</reference>
<dbReference type="GO" id="GO:0042254">
    <property type="term" value="P:ribosome biogenesis"/>
    <property type="evidence" value="ECO:0007669"/>
    <property type="project" value="InterPro"/>
</dbReference>
<feature type="domain" description="Ribosomal protein eL8/eL30/eS12/Gadd45" evidence="6">
    <location>
        <begin position="132"/>
        <end position="206"/>
    </location>
</feature>
<evidence type="ECO:0000256" key="4">
    <source>
        <dbReference type="RuleBase" id="RU367042"/>
    </source>
</evidence>
<comment type="similarity">
    <text evidence="1 4">Belongs to the eukaryotic ribosomal protein eL8 family.</text>
</comment>
<comment type="function">
    <text evidence="4">Component of the ribosome.</text>
</comment>
<dbReference type="InterPro" id="IPR001921">
    <property type="entry name" value="Ribosomal_eL8_euk"/>
</dbReference>
<evidence type="ECO:0000259" key="6">
    <source>
        <dbReference type="Pfam" id="PF01248"/>
    </source>
</evidence>
<dbReference type="InterPro" id="IPR050257">
    <property type="entry name" value="eL8/uL1-like"/>
</dbReference>
<dbReference type="GO" id="GO:0003723">
    <property type="term" value="F:RNA binding"/>
    <property type="evidence" value="ECO:0007669"/>
    <property type="project" value="UniProtKB-UniRule"/>
</dbReference>
<dbReference type="PRINTS" id="PR00882">
    <property type="entry name" value="RIBOSOMALL7A"/>
</dbReference>
<dbReference type="InterPro" id="IPR029064">
    <property type="entry name" value="Ribosomal_eL30-like_sf"/>
</dbReference>
<dbReference type="PROSITE" id="PS01082">
    <property type="entry name" value="RIBOSOMAL_L7AE"/>
    <property type="match status" value="1"/>
</dbReference>
<name>A0A7S2WM83_9STRA</name>
<organism evidence="7">
    <name type="scientific">Mucochytrium quahogii</name>
    <dbReference type="NCBI Taxonomy" id="96639"/>
    <lineage>
        <taxon>Eukaryota</taxon>
        <taxon>Sar</taxon>
        <taxon>Stramenopiles</taxon>
        <taxon>Bigyra</taxon>
        <taxon>Labyrinthulomycetes</taxon>
        <taxon>Thraustochytrida</taxon>
        <taxon>Thraustochytriidae</taxon>
        <taxon>Mucochytrium</taxon>
    </lineage>
</organism>
<dbReference type="EMBL" id="HBHK01020608">
    <property type="protein sequence ID" value="CAD9697091.1"/>
    <property type="molecule type" value="Transcribed_RNA"/>
</dbReference>
<sequence>MVAKKSTKKTAVKAKTGGKTKSKVDPLYPARAKSFRIGQDILPKGRDLGRYVRWPRYVRIQRQRKILLQRLKVPPSINQFSNKLDKSQATELFGLLAKYRPESKAEKKERLKKLAEAKVAGGSGDSGKPPAVVKYGLHHVTTLIEEKKAKLVIIASDVVPLELVVWIPALCRKMDIPYCIVNNKGRLGAVVHKKRAAVLAITEVNKEHESKLAQLANVCRAQFNDNKDALRKWGGGVMGLRTQAKLERRRAALEAEEAKKRKMLM</sequence>